<gene>
    <name evidence="2" type="ORF">AaE_013578</name>
</gene>
<dbReference type="EMBL" id="VJMI01019381">
    <property type="protein sequence ID" value="KAF0707493.1"/>
    <property type="molecule type" value="Genomic_DNA"/>
</dbReference>
<sequence>MAILTCTRVSVVLLAAGVVACFAYIGALKPPYWDQEPPAFNTAACAACANKTGSPCPNVFALGSPDINDGVVCSQVTSTCCCPYKDPNFGSVRCANTYTMTTPTCKCRYERQCGENCFLNEGLVPLFIGLMGCALIFCIGVGSLCHHMCKSKQAPSQQRGVGSDCT</sequence>
<dbReference type="Proteomes" id="UP000469452">
    <property type="component" value="Unassembled WGS sequence"/>
</dbReference>
<keyword evidence="1" id="KW-0812">Transmembrane</keyword>
<protein>
    <submittedName>
        <fullName evidence="2">Uncharacterized protein</fullName>
    </submittedName>
</protein>
<organism evidence="2 3">
    <name type="scientific">Aphanomyces astaci</name>
    <name type="common">Crayfish plague agent</name>
    <dbReference type="NCBI Taxonomy" id="112090"/>
    <lineage>
        <taxon>Eukaryota</taxon>
        <taxon>Sar</taxon>
        <taxon>Stramenopiles</taxon>
        <taxon>Oomycota</taxon>
        <taxon>Saprolegniomycetes</taxon>
        <taxon>Saprolegniales</taxon>
        <taxon>Verrucalvaceae</taxon>
        <taxon>Aphanomyces</taxon>
    </lineage>
</organism>
<name>A0A6A4ZB83_APHAT</name>
<keyword evidence="1" id="KW-0472">Membrane</keyword>
<evidence type="ECO:0000256" key="1">
    <source>
        <dbReference type="SAM" id="Phobius"/>
    </source>
</evidence>
<dbReference type="VEuPathDB" id="FungiDB:H257_19131"/>
<comment type="caution">
    <text evidence="2">The sequence shown here is derived from an EMBL/GenBank/DDBJ whole genome shotgun (WGS) entry which is preliminary data.</text>
</comment>
<dbReference type="AlphaFoldDB" id="A0A6A4ZB83"/>
<reference evidence="2 3" key="1">
    <citation type="submission" date="2019-06" db="EMBL/GenBank/DDBJ databases">
        <title>Genomics analysis of Aphanomyces spp. identifies a new class of oomycete effector associated with host adaptation.</title>
        <authorList>
            <person name="Gaulin E."/>
        </authorList>
    </citation>
    <scope>NUCLEOTIDE SEQUENCE [LARGE SCALE GENOMIC DNA]</scope>
    <source>
        <strain evidence="2 3">E</strain>
    </source>
</reference>
<keyword evidence="1" id="KW-1133">Transmembrane helix</keyword>
<evidence type="ECO:0000313" key="2">
    <source>
        <dbReference type="EMBL" id="KAF0707493.1"/>
    </source>
</evidence>
<proteinExistence type="predicted"/>
<feature type="transmembrane region" description="Helical" evidence="1">
    <location>
        <begin position="126"/>
        <end position="149"/>
    </location>
</feature>
<accession>A0A6A4ZB83</accession>
<evidence type="ECO:0000313" key="3">
    <source>
        <dbReference type="Proteomes" id="UP000469452"/>
    </source>
</evidence>